<keyword evidence="5" id="KW-0804">Transcription</keyword>
<accession>A0ABV1H373</accession>
<dbReference type="CDD" id="cd00609">
    <property type="entry name" value="AAT_like"/>
    <property type="match status" value="1"/>
</dbReference>
<evidence type="ECO:0000256" key="2">
    <source>
        <dbReference type="ARBA" id="ARBA00022898"/>
    </source>
</evidence>
<proteinExistence type="inferred from homology"/>
<dbReference type="PANTHER" id="PTHR46577">
    <property type="entry name" value="HTH-TYPE TRANSCRIPTIONAL REGULATORY PROTEIN GABR"/>
    <property type="match status" value="1"/>
</dbReference>
<gene>
    <name evidence="7" type="ORF">WMO37_02315</name>
</gene>
<dbReference type="Proteomes" id="UP001546774">
    <property type="component" value="Unassembled WGS sequence"/>
</dbReference>
<dbReference type="InterPro" id="IPR036388">
    <property type="entry name" value="WH-like_DNA-bd_sf"/>
</dbReference>
<comment type="similarity">
    <text evidence="1">In the C-terminal section; belongs to the class-I pyridoxal-phosphate-dependent aminotransferase family.</text>
</comment>
<dbReference type="EMBL" id="JBBMFS010000001">
    <property type="protein sequence ID" value="MEQ2553847.1"/>
    <property type="molecule type" value="Genomic_DNA"/>
</dbReference>
<evidence type="ECO:0000259" key="6">
    <source>
        <dbReference type="PROSITE" id="PS50949"/>
    </source>
</evidence>
<sequence>MLTYSFDNTGSDSLYEHLYKCIKNDILSGELAPDYKLPSKRSFAKNLGISTITVENAYAQLIAEGYIYSLPKKGYYVTDIAAVGQPVFAASYSHSQPENTNFLSAAHTSLTFSKQPDADTSYQIDFSTNHASGANFPFYTWAKLMKEVMSDCSSELLTPSPAAGILELREAIARHLSDFRGMKVLPEQIIVGAGTEYLYGLLIQLFGTDQTFAVEDPGYSKIRMIYESHGVDCLCLPLDNEGIHMAALSACNADILHLSPSHHYPTGIVTPVSRRYELLGWASKEPSRYIIEDDYDSEFRLLGKPIPSLQSIDVMNKVIYMNTFTKSLAPTIRISYMVLPLPLMEQFNRRLGFYSCTVSNFEQYTLARFIREGHFEKHINRMRIYYRNQRDFLISAIKKSPLDALVTIQEKDAGLHFLMKVDTSMSDEQLTQKAKEAGLKITCLSQYYFHRDIAVNHTLVINYSALKTDTIAKAVELLYQCLI</sequence>
<evidence type="ECO:0000256" key="1">
    <source>
        <dbReference type="ARBA" id="ARBA00005384"/>
    </source>
</evidence>
<keyword evidence="8" id="KW-1185">Reference proteome</keyword>
<feature type="domain" description="HTH gntR-type" evidence="6">
    <location>
        <begin position="12"/>
        <end position="80"/>
    </location>
</feature>
<keyword evidence="4" id="KW-0238">DNA-binding</keyword>
<dbReference type="Pfam" id="PF00392">
    <property type="entry name" value="GntR"/>
    <property type="match status" value="1"/>
</dbReference>
<evidence type="ECO:0000313" key="8">
    <source>
        <dbReference type="Proteomes" id="UP001546774"/>
    </source>
</evidence>
<organism evidence="7 8">
    <name type="scientific">Lachnospira intestinalis</name>
    <dbReference type="NCBI Taxonomy" id="3133158"/>
    <lineage>
        <taxon>Bacteria</taxon>
        <taxon>Bacillati</taxon>
        <taxon>Bacillota</taxon>
        <taxon>Clostridia</taxon>
        <taxon>Lachnospirales</taxon>
        <taxon>Lachnospiraceae</taxon>
        <taxon>Lachnospira</taxon>
    </lineage>
</organism>
<dbReference type="Gene3D" id="1.10.10.10">
    <property type="entry name" value="Winged helix-like DNA-binding domain superfamily/Winged helix DNA-binding domain"/>
    <property type="match status" value="1"/>
</dbReference>
<dbReference type="PANTHER" id="PTHR46577:SF1">
    <property type="entry name" value="HTH-TYPE TRANSCRIPTIONAL REGULATORY PROTEIN GABR"/>
    <property type="match status" value="1"/>
</dbReference>
<evidence type="ECO:0000313" key="7">
    <source>
        <dbReference type="EMBL" id="MEQ2553847.1"/>
    </source>
</evidence>
<evidence type="ECO:0000256" key="4">
    <source>
        <dbReference type="ARBA" id="ARBA00023125"/>
    </source>
</evidence>
<keyword evidence="3" id="KW-0805">Transcription regulation</keyword>
<dbReference type="SUPFAM" id="SSF53383">
    <property type="entry name" value="PLP-dependent transferases"/>
    <property type="match status" value="1"/>
</dbReference>
<keyword evidence="2" id="KW-0663">Pyridoxal phosphate</keyword>
<dbReference type="SMART" id="SM00345">
    <property type="entry name" value="HTH_GNTR"/>
    <property type="match status" value="1"/>
</dbReference>
<reference evidence="7" key="1">
    <citation type="submission" date="2024-03" db="EMBL/GenBank/DDBJ databases">
        <title>Human intestinal bacterial collection.</title>
        <authorList>
            <person name="Pauvert C."/>
            <person name="Hitch T.C.A."/>
            <person name="Clavel T."/>
        </authorList>
    </citation>
    <scope>NUCLEOTIDE SEQUENCE [LARGE SCALE GENOMIC DNA]</scope>
    <source>
        <strain evidence="7">CLA-AA-H89B</strain>
    </source>
</reference>
<comment type="caution">
    <text evidence="7">The sequence shown here is derived from an EMBL/GenBank/DDBJ whole genome shotgun (WGS) entry which is preliminary data.</text>
</comment>
<evidence type="ECO:0000256" key="3">
    <source>
        <dbReference type="ARBA" id="ARBA00023015"/>
    </source>
</evidence>
<dbReference type="InterPro" id="IPR015421">
    <property type="entry name" value="PyrdxlP-dep_Trfase_major"/>
</dbReference>
<protein>
    <submittedName>
        <fullName evidence="7">PLP-dependent aminotransferase family protein</fullName>
    </submittedName>
</protein>
<dbReference type="Gene3D" id="3.40.640.10">
    <property type="entry name" value="Type I PLP-dependent aspartate aminotransferase-like (Major domain)"/>
    <property type="match status" value="1"/>
</dbReference>
<dbReference type="InterPro" id="IPR036390">
    <property type="entry name" value="WH_DNA-bd_sf"/>
</dbReference>
<dbReference type="InterPro" id="IPR051446">
    <property type="entry name" value="HTH_trans_reg/aminotransferase"/>
</dbReference>
<dbReference type="SUPFAM" id="SSF46785">
    <property type="entry name" value="Winged helix' DNA-binding domain"/>
    <property type="match status" value="1"/>
</dbReference>
<name>A0ABV1H373_9FIRM</name>
<dbReference type="PROSITE" id="PS50949">
    <property type="entry name" value="HTH_GNTR"/>
    <property type="match status" value="1"/>
</dbReference>
<dbReference type="InterPro" id="IPR000524">
    <property type="entry name" value="Tscrpt_reg_HTH_GntR"/>
</dbReference>
<dbReference type="CDD" id="cd07377">
    <property type="entry name" value="WHTH_GntR"/>
    <property type="match status" value="1"/>
</dbReference>
<dbReference type="InterPro" id="IPR015424">
    <property type="entry name" value="PyrdxlP-dep_Trfase"/>
</dbReference>
<keyword evidence="7" id="KW-0808">Transferase</keyword>
<evidence type="ECO:0000256" key="5">
    <source>
        <dbReference type="ARBA" id="ARBA00023163"/>
    </source>
</evidence>
<keyword evidence="7" id="KW-0032">Aminotransferase</keyword>
<dbReference type="GO" id="GO:0008483">
    <property type="term" value="F:transaminase activity"/>
    <property type="evidence" value="ECO:0007669"/>
    <property type="project" value="UniProtKB-KW"/>
</dbReference>